<dbReference type="Gene3D" id="1.25.40.10">
    <property type="entry name" value="Tetratricopeptide repeat domain"/>
    <property type="match status" value="1"/>
</dbReference>
<keyword evidence="2" id="KW-1133">Transmembrane helix</keyword>
<feature type="chain" id="PRO_5045406882" evidence="3">
    <location>
        <begin position="26"/>
        <end position="405"/>
    </location>
</feature>
<feature type="region of interest" description="Disordered" evidence="1">
    <location>
        <begin position="111"/>
        <end position="139"/>
    </location>
</feature>
<keyword evidence="2" id="KW-0812">Transmembrane</keyword>
<accession>A0ABT3ZND5</accession>
<feature type="region of interest" description="Disordered" evidence="1">
    <location>
        <begin position="268"/>
        <end position="325"/>
    </location>
</feature>
<organism evidence="4 5">
    <name type="scientific">Robbsia betulipollinis</name>
    <dbReference type="NCBI Taxonomy" id="2981849"/>
    <lineage>
        <taxon>Bacteria</taxon>
        <taxon>Pseudomonadati</taxon>
        <taxon>Pseudomonadota</taxon>
        <taxon>Betaproteobacteria</taxon>
        <taxon>Burkholderiales</taxon>
        <taxon>Burkholderiaceae</taxon>
        <taxon>Robbsia</taxon>
    </lineage>
</organism>
<protein>
    <submittedName>
        <fullName evidence="4">Tetratricopeptide repeat protein</fullName>
    </submittedName>
</protein>
<dbReference type="InterPro" id="IPR011990">
    <property type="entry name" value="TPR-like_helical_dom_sf"/>
</dbReference>
<name>A0ABT3ZND5_9BURK</name>
<reference evidence="4" key="1">
    <citation type="submission" date="2022-11" db="EMBL/GenBank/DDBJ databases">
        <title>Robbsia betulipollinis sp. nov., isolated from pollen of birch (Betula pendula).</title>
        <authorList>
            <person name="Shi H."/>
            <person name="Ambika Manirajan B."/>
            <person name="Ratering S."/>
            <person name="Geissler-Plaum R."/>
            <person name="Schnell S."/>
        </authorList>
    </citation>
    <scope>NUCLEOTIDE SEQUENCE</scope>
    <source>
        <strain evidence="4">Bb-Pol-6</strain>
    </source>
</reference>
<dbReference type="RefSeq" id="WP_267847922.1">
    <property type="nucleotide sequence ID" value="NZ_JAPMXC010000002.1"/>
</dbReference>
<proteinExistence type="predicted"/>
<evidence type="ECO:0000313" key="4">
    <source>
        <dbReference type="EMBL" id="MCY0388039.1"/>
    </source>
</evidence>
<keyword evidence="2" id="KW-0472">Membrane</keyword>
<keyword evidence="5" id="KW-1185">Reference proteome</keyword>
<evidence type="ECO:0000256" key="3">
    <source>
        <dbReference type="SAM" id="SignalP"/>
    </source>
</evidence>
<dbReference type="Proteomes" id="UP001082899">
    <property type="component" value="Unassembled WGS sequence"/>
</dbReference>
<feature type="region of interest" description="Disordered" evidence="1">
    <location>
        <begin position="356"/>
        <end position="405"/>
    </location>
</feature>
<evidence type="ECO:0000256" key="1">
    <source>
        <dbReference type="SAM" id="MobiDB-lite"/>
    </source>
</evidence>
<sequence length="405" mass="42670">MKTWLIRGALCASMLTASLSPSAFAASPAPSVQDVEQAINRGDLQGAQSMLDQVVAAHPGSARAHYLDAQVLERNHRYGDALTQLDAARRIDPALGFTDRAKFETVQRRISAEAQAGTRPATSIQSFPNAGESSVQPAAPVHRGPSPIAWLGLLIVLAAVVGLIVWSMRRRRQQDDVGATDMHRAALKRATELLDSVRAVKLDLKLSTSPDRQTWVSDAEDVEAQLSHLIDTLGTTGGARGPETAPAYQLEELDRSVERLKALAAGRPDPQAGMANASPYAGEANRMAPPPYQTPYGQQPYGQQPGSAPWGNQPVQQQPQGGMGSTLGAGLGGLAAGVVLGEIMGGHRERDVVVERDNPAPPFQQADAGNTGGAVDFGNGNDSWSDGGGQIDAGNADDNSWDDNA</sequence>
<dbReference type="SUPFAM" id="SSF48452">
    <property type="entry name" value="TPR-like"/>
    <property type="match status" value="1"/>
</dbReference>
<feature type="compositionally biased region" description="Polar residues" evidence="1">
    <location>
        <begin position="120"/>
        <end position="136"/>
    </location>
</feature>
<gene>
    <name evidence="4" type="ORF">OVY01_12490</name>
</gene>
<feature type="compositionally biased region" description="Low complexity" evidence="1">
    <location>
        <begin position="294"/>
        <end position="320"/>
    </location>
</feature>
<comment type="caution">
    <text evidence="4">The sequence shown here is derived from an EMBL/GenBank/DDBJ whole genome shotgun (WGS) entry which is preliminary data.</text>
</comment>
<keyword evidence="3" id="KW-0732">Signal</keyword>
<evidence type="ECO:0000256" key="2">
    <source>
        <dbReference type="SAM" id="Phobius"/>
    </source>
</evidence>
<feature type="transmembrane region" description="Helical" evidence="2">
    <location>
        <begin position="148"/>
        <end position="166"/>
    </location>
</feature>
<feature type="signal peptide" evidence="3">
    <location>
        <begin position="1"/>
        <end position="25"/>
    </location>
</feature>
<dbReference type="Pfam" id="PF14559">
    <property type="entry name" value="TPR_19"/>
    <property type="match status" value="1"/>
</dbReference>
<evidence type="ECO:0000313" key="5">
    <source>
        <dbReference type="Proteomes" id="UP001082899"/>
    </source>
</evidence>
<dbReference type="EMBL" id="JAPMXC010000002">
    <property type="protein sequence ID" value="MCY0388039.1"/>
    <property type="molecule type" value="Genomic_DNA"/>
</dbReference>